<protein>
    <submittedName>
        <fullName evidence="1">Uncharacterized protein</fullName>
    </submittedName>
</protein>
<gene>
    <name evidence="1" type="ORF">SAMN05192562_101828</name>
</gene>
<name>A0A1I6YY69_9ENTR</name>
<dbReference type="Proteomes" id="UP000199187">
    <property type="component" value="Unassembled WGS sequence"/>
</dbReference>
<evidence type="ECO:0000313" key="1">
    <source>
        <dbReference type="EMBL" id="SFT55399.1"/>
    </source>
</evidence>
<sequence length="59" mass="6643">MTGADFRYTYIGLTLFPTQDGDPGLQFGLMAMSSRTGSALWLIIFIFPETESTQFYCSF</sequence>
<proteinExistence type="predicted"/>
<dbReference type="AlphaFoldDB" id="A0A1I6YY69"/>
<dbReference type="EMBL" id="FPAU01000001">
    <property type="protein sequence ID" value="SFT55399.1"/>
    <property type="molecule type" value="Genomic_DNA"/>
</dbReference>
<evidence type="ECO:0000313" key="2">
    <source>
        <dbReference type="Proteomes" id="UP000199187"/>
    </source>
</evidence>
<reference evidence="2" key="1">
    <citation type="submission" date="2016-10" db="EMBL/GenBank/DDBJ databases">
        <authorList>
            <person name="Varghese N."/>
            <person name="Submissions S."/>
        </authorList>
    </citation>
    <scope>NUCLEOTIDE SEQUENCE [LARGE SCALE GENOMIC DNA]</scope>
    <source>
        <strain evidence="2">Ah-143</strain>
    </source>
</reference>
<accession>A0A1I6YY69</accession>
<organism evidence="1 2">
    <name type="scientific">Kosakonia arachidis</name>
    <dbReference type="NCBI Taxonomy" id="551989"/>
    <lineage>
        <taxon>Bacteria</taxon>
        <taxon>Pseudomonadati</taxon>
        <taxon>Pseudomonadota</taxon>
        <taxon>Gammaproteobacteria</taxon>
        <taxon>Enterobacterales</taxon>
        <taxon>Enterobacteriaceae</taxon>
        <taxon>Kosakonia</taxon>
    </lineage>
</organism>
<keyword evidence="2" id="KW-1185">Reference proteome</keyword>